<keyword evidence="3" id="KW-1185">Reference proteome</keyword>
<evidence type="ECO:0000313" key="2">
    <source>
        <dbReference type="EMBL" id="RDX44515.1"/>
    </source>
</evidence>
<protein>
    <submittedName>
        <fullName evidence="2">Uncharacterized protein</fullName>
    </submittedName>
</protein>
<organism evidence="2 3">
    <name type="scientific">Lentinus brumalis</name>
    <dbReference type="NCBI Taxonomy" id="2498619"/>
    <lineage>
        <taxon>Eukaryota</taxon>
        <taxon>Fungi</taxon>
        <taxon>Dikarya</taxon>
        <taxon>Basidiomycota</taxon>
        <taxon>Agaricomycotina</taxon>
        <taxon>Agaricomycetes</taxon>
        <taxon>Polyporales</taxon>
        <taxon>Polyporaceae</taxon>
        <taxon>Lentinus</taxon>
    </lineage>
</organism>
<dbReference type="Proteomes" id="UP000256964">
    <property type="component" value="Unassembled WGS sequence"/>
</dbReference>
<feature type="coiled-coil region" evidence="1">
    <location>
        <begin position="149"/>
        <end position="183"/>
    </location>
</feature>
<sequence>MALPGSFLADLHGIPTQSQSNPDPAGYNFDLVSMNPNMSDVQFDPTQVAMFNDFSLGSCGGGPPGGFGSESGGSAQLLVDMSRGERAAFSGGPDRNAGVGGAPFGLSSGTVQSRPYSFTEAQLQCIISESITASTRRLEQQVYHCNAQLDELRTKLAEERAAREEAEAAATAAQQRNMRNERLSPHILGTIHKTSTDLLGCFEKVRKTTDPTETPYWDLPNPLSPGAPKRLAGDGESVLYNPNWLDDVTSTANAEYIMAVVNHIFQNHASALDPEKHTHSVIKKGAQTYFRSLRDEWRNRRNEEGLVRHKKGNGQDREYNHKRYKTTERRRVLVPFRKLIGYSNTVGIEHLVNTDYASSEHSDYGPDGHDRKRLGVHEIAWMSEQHQKVKAGLDTLRCAVPRTTNENVGLPLLTPKDDGVDYTTEEQLQFLRFVAMNAADRKKRGSRGYVRFKAAKDKRIRPGVIKKGILYKEGIREESRNEEEFAHLDVPSAPTNFTVFSASIPQELLSHPV</sequence>
<gene>
    <name evidence="2" type="ORF">OH76DRAFT_1487090</name>
</gene>
<evidence type="ECO:0000256" key="1">
    <source>
        <dbReference type="SAM" id="Coils"/>
    </source>
</evidence>
<keyword evidence="1" id="KW-0175">Coiled coil</keyword>
<name>A0A371CW64_9APHY</name>
<dbReference type="OrthoDB" id="2757952at2759"/>
<dbReference type="EMBL" id="KZ857449">
    <property type="protein sequence ID" value="RDX44515.1"/>
    <property type="molecule type" value="Genomic_DNA"/>
</dbReference>
<proteinExistence type="predicted"/>
<reference evidence="2 3" key="1">
    <citation type="journal article" date="2018" name="Biotechnol. Biofuels">
        <title>Integrative visual omics of the white-rot fungus Polyporus brumalis exposes the biotechnological potential of its oxidative enzymes for delignifying raw plant biomass.</title>
        <authorList>
            <person name="Miyauchi S."/>
            <person name="Rancon A."/>
            <person name="Drula E."/>
            <person name="Hage H."/>
            <person name="Chaduli D."/>
            <person name="Favel A."/>
            <person name="Grisel S."/>
            <person name="Henrissat B."/>
            <person name="Herpoel-Gimbert I."/>
            <person name="Ruiz-Duenas F.J."/>
            <person name="Chevret D."/>
            <person name="Hainaut M."/>
            <person name="Lin J."/>
            <person name="Wang M."/>
            <person name="Pangilinan J."/>
            <person name="Lipzen A."/>
            <person name="Lesage-Meessen L."/>
            <person name="Navarro D."/>
            <person name="Riley R."/>
            <person name="Grigoriev I.V."/>
            <person name="Zhou S."/>
            <person name="Raouche S."/>
            <person name="Rosso M.N."/>
        </authorList>
    </citation>
    <scope>NUCLEOTIDE SEQUENCE [LARGE SCALE GENOMIC DNA]</scope>
    <source>
        <strain evidence="2 3">BRFM 1820</strain>
    </source>
</reference>
<evidence type="ECO:0000313" key="3">
    <source>
        <dbReference type="Proteomes" id="UP000256964"/>
    </source>
</evidence>
<dbReference type="AlphaFoldDB" id="A0A371CW64"/>
<accession>A0A371CW64</accession>